<dbReference type="Proteomes" id="UP000092503">
    <property type="component" value="Unassembled WGS sequence"/>
</dbReference>
<name>A0A1C3NKF0_9XANT</name>
<evidence type="ECO:0000313" key="1">
    <source>
        <dbReference type="EMBL" id="SBV50847.1"/>
    </source>
</evidence>
<protein>
    <submittedName>
        <fullName evidence="1">Xylose repressor-like protein</fullName>
    </submittedName>
</protein>
<dbReference type="SUPFAM" id="SSF53067">
    <property type="entry name" value="Actin-like ATPase domain"/>
    <property type="match status" value="1"/>
</dbReference>
<dbReference type="InterPro" id="IPR036388">
    <property type="entry name" value="WH-like_DNA-bd_sf"/>
</dbReference>
<dbReference type="InterPro" id="IPR036390">
    <property type="entry name" value="WH_DNA-bd_sf"/>
</dbReference>
<dbReference type="STRING" id="56449.XBLMG947_1629"/>
<reference evidence="1 2" key="1">
    <citation type="submission" date="2016-06" db="EMBL/GenBank/DDBJ databases">
        <authorList>
            <person name="Kjaerup R.B."/>
            <person name="Dalgaard T.S."/>
            <person name="Juul-Madsen H.R."/>
        </authorList>
    </citation>
    <scope>NUCLEOTIDE SEQUENCE [LARGE SCALE GENOMIC DNA]</scope>
    <source>
        <strain evidence="1">LMG947</strain>
    </source>
</reference>
<dbReference type="InterPro" id="IPR043129">
    <property type="entry name" value="ATPase_NBD"/>
</dbReference>
<evidence type="ECO:0000313" key="2">
    <source>
        <dbReference type="Proteomes" id="UP000092503"/>
    </source>
</evidence>
<dbReference type="EMBL" id="FLTX01000023">
    <property type="protein sequence ID" value="SBV50847.1"/>
    <property type="molecule type" value="Genomic_DNA"/>
</dbReference>
<sequence>MGAWHDPTSDGSEAGRRRIKLSLLIKVIMTTTELSPLFFANAAIRSRYRRRSDGHAAGPSERLLLNLIRRAGQIERADLPRASGLSVPGTKGIIDPLVAHGLLQLGPSLRRGRGQPSAQVSLVPGYAYSIGVSLMVDGIAVVLIDFAGQVCGQREHTAFPLTLAVVRAHLPALVEVVLQGAGVDRQRVFGVGLSMTGPRIGDGTRVNPPLSLAAEWMQVELDRLVADCLQLPVWMDNDAHCAALAEAVYGVGRQSPDLVYLYIADGFAAGVIAAGSVRRGAHANAGELGRISAITGMPRPTLESLRQALVADGHVLPDLHAMLRHYDAAWPQIEAWLDAVQPTVTLAVAAIIALIDPPTIVFGARLPADLAQRLIARIAFESAPRRGVASPYPSLLVGQVHAQATVLGAAMLPFKETLF</sequence>
<accession>A0A1C3NKF0</accession>
<proteinExistence type="predicted"/>
<gene>
    <name evidence="1" type="ORF">XBLMG947_1629</name>
</gene>
<dbReference type="Gene3D" id="1.10.10.10">
    <property type="entry name" value="Winged helix-like DNA-binding domain superfamily/Winged helix DNA-binding domain"/>
    <property type="match status" value="1"/>
</dbReference>
<organism evidence="1 2">
    <name type="scientific">Xanthomonas bromi</name>
    <dbReference type="NCBI Taxonomy" id="56449"/>
    <lineage>
        <taxon>Bacteria</taxon>
        <taxon>Pseudomonadati</taxon>
        <taxon>Pseudomonadota</taxon>
        <taxon>Gammaproteobacteria</taxon>
        <taxon>Lysobacterales</taxon>
        <taxon>Lysobacteraceae</taxon>
        <taxon>Xanthomonas</taxon>
    </lineage>
</organism>
<dbReference type="PANTHER" id="PTHR18964:SF169">
    <property type="entry name" value="N-ACETYLMANNOSAMINE KINASE"/>
    <property type="match status" value="1"/>
</dbReference>
<dbReference type="Pfam" id="PF00480">
    <property type="entry name" value="ROK"/>
    <property type="match status" value="1"/>
</dbReference>
<dbReference type="GO" id="GO:0019262">
    <property type="term" value="P:N-acetylneuraminate catabolic process"/>
    <property type="evidence" value="ECO:0007669"/>
    <property type="project" value="TreeGrafter"/>
</dbReference>
<dbReference type="FunFam" id="3.30.420.40:FF:000235">
    <property type="entry name" value="ROK family transcriptional regulator"/>
    <property type="match status" value="1"/>
</dbReference>
<dbReference type="AlphaFoldDB" id="A0A1C3NKF0"/>
<dbReference type="CDD" id="cd23763">
    <property type="entry name" value="ASKHA_ATPase_ROK"/>
    <property type="match status" value="1"/>
</dbReference>
<dbReference type="SUPFAM" id="SSF46785">
    <property type="entry name" value="Winged helix' DNA-binding domain"/>
    <property type="match status" value="1"/>
</dbReference>
<dbReference type="Gene3D" id="3.30.420.40">
    <property type="match status" value="2"/>
</dbReference>
<dbReference type="InterPro" id="IPR000600">
    <property type="entry name" value="ROK"/>
</dbReference>
<dbReference type="PANTHER" id="PTHR18964">
    <property type="entry name" value="ROK (REPRESSOR, ORF, KINASE) FAMILY"/>
    <property type="match status" value="1"/>
</dbReference>
<dbReference type="GO" id="GO:0009384">
    <property type="term" value="F:N-acylmannosamine kinase activity"/>
    <property type="evidence" value="ECO:0007669"/>
    <property type="project" value="TreeGrafter"/>
</dbReference>